<dbReference type="SUPFAM" id="SSF52172">
    <property type="entry name" value="CheY-like"/>
    <property type="match status" value="1"/>
</dbReference>
<dbReference type="PANTHER" id="PTHR44591">
    <property type="entry name" value="STRESS RESPONSE REGULATOR PROTEIN 1"/>
    <property type="match status" value="1"/>
</dbReference>
<dbReference type="InterPro" id="IPR001789">
    <property type="entry name" value="Sig_transdc_resp-reg_receiver"/>
</dbReference>
<accession>A0A1G5CJV8</accession>
<evidence type="ECO:0000313" key="6">
    <source>
        <dbReference type="EMBL" id="SCY02819.1"/>
    </source>
</evidence>
<dbReference type="InterPro" id="IPR050595">
    <property type="entry name" value="Bact_response_regulator"/>
</dbReference>
<reference evidence="6 7" key="1">
    <citation type="submission" date="2016-10" db="EMBL/GenBank/DDBJ databases">
        <authorList>
            <person name="de Groot N.N."/>
        </authorList>
    </citation>
    <scope>NUCLEOTIDE SEQUENCE [LARGE SCALE GENOMIC DNA]</scope>
    <source>
        <strain evidence="6 7">DSM 18978</strain>
    </source>
</reference>
<dbReference type="Gene3D" id="3.40.50.2300">
    <property type="match status" value="1"/>
</dbReference>
<comment type="function">
    <text evidence="3">May play the central regulatory role in sporulation. It may be an element of the effector pathway responsible for the activation of sporulation genes in response to nutritional stress. Spo0A may act in concert with spo0H (a sigma factor) to control the expression of some genes that are critical to the sporulation process.</text>
</comment>
<keyword evidence="2 4" id="KW-0597">Phosphoprotein</keyword>
<feature type="domain" description="Response regulatory" evidence="5">
    <location>
        <begin position="3"/>
        <end position="119"/>
    </location>
</feature>
<evidence type="ECO:0000256" key="4">
    <source>
        <dbReference type="PROSITE-ProRule" id="PRU00169"/>
    </source>
</evidence>
<proteinExistence type="predicted"/>
<dbReference type="Proteomes" id="UP000198636">
    <property type="component" value="Unassembled WGS sequence"/>
</dbReference>
<evidence type="ECO:0000256" key="3">
    <source>
        <dbReference type="ARBA" id="ARBA00024867"/>
    </source>
</evidence>
<dbReference type="InterPro" id="IPR011006">
    <property type="entry name" value="CheY-like_superfamily"/>
</dbReference>
<dbReference type="Pfam" id="PF00072">
    <property type="entry name" value="Response_reg"/>
    <property type="match status" value="1"/>
</dbReference>
<evidence type="ECO:0000256" key="2">
    <source>
        <dbReference type="ARBA" id="ARBA00022553"/>
    </source>
</evidence>
<dbReference type="RefSeq" id="WP_091539975.1">
    <property type="nucleotide sequence ID" value="NZ_FMUS01000003.1"/>
</dbReference>
<name>A0A1G5CJV8_9FIRM</name>
<evidence type="ECO:0000259" key="5">
    <source>
        <dbReference type="PROSITE" id="PS50110"/>
    </source>
</evidence>
<keyword evidence="7" id="KW-1185">Reference proteome</keyword>
<evidence type="ECO:0000313" key="7">
    <source>
        <dbReference type="Proteomes" id="UP000198636"/>
    </source>
</evidence>
<dbReference type="SMART" id="SM00448">
    <property type="entry name" value="REC"/>
    <property type="match status" value="1"/>
</dbReference>
<dbReference type="GO" id="GO:0000160">
    <property type="term" value="P:phosphorelay signal transduction system"/>
    <property type="evidence" value="ECO:0007669"/>
    <property type="project" value="InterPro"/>
</dbReference>
<gene>
    <name evidence="6" type="ORF">SAMN03080606_00689</name>
</gene>
<dbReference type="EMBL" id="FMUS01000003">
    <property type="protein sequence ID" value="SCY02819.1"/>
    <property type="molecule type" value="Genomic_DNA"/>
</dbReference>
<protein>
    <recommendedName>
        <fullName evidence="1">Stage 0 sporulation protein A homolog</fullName>
    </recommendedName>
</protein>
<dbReference type="PROSITE" id="PS50110">
    <property type="entry name" value="RESPONSE_REGULATORY"/>
    <property type="match status" value="1"/>
</dbReference>
<organism evidence="6 7">
    <name type="scientific">Alkaliphilus peptidifermentans DSM 18978</name>
    <dbReference type="NCBI Taxonomy" id="1120976"/>
    <lineage>
        <taxon>Bacteria</taxon>
        <taxon>Bacillati</taxon>
        <taxon>Bacillota</taxon>
        <taxon>Clostridia</taxon>
        <taxon>Peptostreptococcales</taxon>
        <taxon>Natronincolaceae</taxon>
        <taxon>Alkaliphilus</taxon>
    </lineage>
</organism>
<dbReference type="STRING" id="1120976.SAMN03080606_00689"/>
<dbReference type="OrthoDB" id="9808843at2"/>
<feature type="modified residue" description="4-aspartylphosphate" evidence="4">
    <location>
        <position position="52"/>
    </location>
</feature>
<dbReference type="PANTHER" id="PTHR44591:SF3">
    <property type="entry name" value="RESPONSE REGULATORY DOMAIN-CONTAINING PROTEIN"/>
    <property type="match status" value="1"/>
</dbReference>
<evidence type="ECO:0000256" key="1">
    <source>
        <dbReference type="ARBA" id="ARBA00018672"/>
    </source>
</evidence>
<dbReference type="AlphaFoldDB" id="A0A1G5CJV8"/>
<sequence length="122" mass="13891">MKKVLIVEDEKNIILSLKMLLMKEGYKIEVATNGIDAIKLAQEALPDLIFLDIVLPYVNGYLVCEALREDPNTKHIPIIFTSAKNQEKDIQRAFEVGGSDYIVKPFTPAQIKELLIKYLKEE</sequence>